<dbReference type="EMBL" id="UYSL01019890">
    <property type="protein sequence ID" value="VDL71037.1"/>
    <property type="molecule type" value="Genomic_DNA"/>
</dbReference>
<reference evidence="1 2" key="2">
    <citation type="submission" date="2018-11" db="EMBL/GenBank/DDBJ databases">
        <authorList>
            <consortium name="Pathogen Informatics"/>
        </authorList>
    </citation>
    <scope>NUCLEOTIDE SEQUENCE [LARGE SCALE GENOMIC DNA]</scope>
</reference>
<dbReference type="AlphaFoldDB" id="A0A0N4XWY4"/>
<evidence type="ECO:0000313" key="2">
    <source>
        <dbReference type="Proteomes" id="UP000271162"/>
    </source>
</evidence>
<dbReference type="Proteomes" id="UP000271162">
    <property type="component" value="Unassembled WGS sequence"/>
</dbReference>
<name>A0A0N4XWY4_NIPBR</name>
<keyword evidence="2" id="KW-1185">Reference proteome</keyword>
<gene>
    <name evidence="1" type="ORF">NBR_LOCUS7448</name>
</gene>
<reference evidence="3" key="1">
    <citation type="submission" date="2017-02" db="UniProtKB">
        <authorList>
            <consortium name="WormBaseParasite"/>
        </authorList>
    </citation>
    <scope>IDENTIFICATION</scope>
</reference>
<dbReference type="WBParaSite" id="NBR_0000744701-mRNA-1">
    <property type="protein sequence ID" value="NBR_0000744701-mRNA-1"/>
    <property type="gene ID" value="NBR_0000744701"/>
</dbReference>
<organism evidence="3">
    <name type="scientific">Nippostrongylus brasiliensis</name>
    <name type="common">Rat hookworm</name>
    <dbReference type="NCBI Taxonomy" id="27835"/>
    <lineage>
        <taxon>Eukaryota</taxon>
        <taxon>Metazoa</taxon>
        <taxon>Ecdysozoa</taxon>
        <taxon>Nematoda</taxon>
        <taxon>Chromadorea</taxon>
        <taxon>Rhabditida</taxon>
        <taxon>Rhabditina</taxon>
        <taxon>Rhabditomorpha</taxon>
        <taxon>Strongyloidea</taxon>
        <taxon>Heligmosomidae</taxon>
        <taxon>Nippostrongylus</taxon>
    </lineage>
</organism>
<evidence type="ECO:0000313" key="3">
    <source>
        <dbReference type="WBParaSite" id="NBR_0000744701-mRNA-1"/>
    </source>
</evidence>
<evidence type="ECO:0000313" key="1">
    <source>
        <dbReference type="EMBL" id="VDL71037.1"/>
    </source>
</evidence>
<accession>A0A0N4XWY4</accession>
<sequence>MNEGGVLDNNISLRTQTGCPEKNKDEFYVALNDVIRYVPDGDFLPIAGDLNGHGPTAEDRPQRRGFMKEEELLSKIETVDEFWTWLSSTTLQSAARSLPKEKARR</sequence>
<protein>
    <submittedName>
        <fullName evidence="3">Endo/exonuclease/phosphatase domain-containing protein</fullName>
    </submittedName>
</protein>
<proteinExistence type="predicted"/>